<evidence type="ECO:0000256" key="3">
    <source>
        <dbReference type="ARBA" id="ARBA00022801"/>
    </source>
</evidence>
<proteinExistence type="inferred from homology"/>
<dbReference type="PRINTS" id="PR00723">
    <property type="entry name" value="SUBTILISIN"/>
</dbReference>
<accession>A0A9X6QWM5</accession>
<dbReference type="EMBL" id="MOOK01000029">
    <property type="protein sequence ID" value="OUB60998.1"/>
    <property type="molecule type" value="Genomic_DNA"/>
</dbReference>
<feature type="transmembrane region" description="Helical" evidence="6">
    <location>
        <begin position="6"/>
        <end position="23"/>
    </location>
</feature>
<keyword evidence="3 5" id="KW-0378">Hydrolase</keyword>
<feature type="active site" description="Charge relay system" evidence="5">
    <location>
        <position position="91"/>
    </location>
</feature>
<evidence type="ECO:0000313" key="8">
    <source>
        <dbReference type="EMBL" id="OUB60998.1"/>
    </source>
</evidence>
<evidence type="ECO:0000256" key="6">
    <source>
        <dbReference type="SAM" id="Phobius"/>
    </source>
</evidence>
<comment type="similarity">
    <text evidence="1 5">Belongs to the peptidase S8 family.</text>
</comment>
<organism evidence="8 9">
    <name type="scientific">Bacillus thuringiensis subsp. higo</name>
    <dbReference type="NCBI Taxonomy" id="132266"/>
    <lineage>
        <taxon>Bacteria</taxon>
        <taxon>Bacillati</taxon>
        <taxon>Bacillota</taxon>
        <taxon>Bacilli</taxon>
        <taxon>Bacillales</taxon>
        <taxon>Bacillaceae</taxon>
        <taxon>Bacillus</taxon>
        <taxon>Bacillus cereus group</taxon>
    </lineage>
</organism>
<gene>
    <name evidence="8" type="ORF">BK716_01780</name>
</gene>
<evidence type="ECO:0000313" key="9">
    <source>
        <dbReference type="Proteomes" id="UP000194816"/>
    </source>
</evidence>
<keyword evidence="6" id="KW-0812">Transmembrane</keyword>
<keyword evidence="6" id="KW-1133">Transmembrane helix</keyword>
<feature type="active site" description="Charge relay system" evidence="5">
    <location>
        <position position="60"/>
    </location>
</feature>
<dbReference type="Proteomes" id="UP000194816">
    <property type="component" value="Unassembled WGS sequence"/>
</dbReference>
<dbReference type="GO" id="GO:0004252">
    <property type="term" value="F:serine-type endopeptidase activity"/>
    <property type="evidence" value="ECO:0007669"/>
    <property type="project" value="UniProtKB-UniRule"/>
</dbReference>
<keyword evidence="4 5" id="KW-0720">Serine protease</keyword>
<dbReference type="PANTHER" id="PTHR43806">
    <property type="entry name" value="PEPTIDASE S8"/>
    <property type="match status" value="1"/>
</dbReference>
<dbReference type="PROSITE" id="PS00136">
    <property type="entry name" value="SUBTILASE_ASP"/>
    <property type="match status" value="1"/>
</dbReference>
<dbReference type="AlphaFoldDB" id="A0A9X6QWM5"/>
<dbReference type="InterPro" id="IPR015500">
    <property type="entry name" value="Peptidase_S8_subtilisin-rel"/>
</dbReference>
<sequence length="304" mass="33077">MLKKKLMLFLLVIIVVVFIFGIYKWKYIHGKGMYGKTLKLINAESYLPYKGSTSKIAIIDTGINESNVFLQNTNMEQFNIDEKSKVSQQYHGTMVAGIIISNGNGYTEPGGLIPNSKVISIQSGTDMGMTSKDLAKSIDLSVEKGAKIINISSGTTKKNDVLEKSVNDALSKGVVIIAANGNDSKNTFYYPASYKGVISVGAINNEREPMNVSDIGKVDIFAPGEELLTTRADQKDYKGSFGGNSAATPVVTSIVAYLLSSYPQIKPGNIESILVKNSDVIKQKDQEIKIINVKKIIDSVSKKD</sequence>
<reference evidence="8 9" key="1">
    <citation type="submission" date="2016-10" db="EMBL/GenBank/DDBJ databases">
        <title>Comparative genomics of Bacillus thuringiensis reveals a path to pathogens against multiple invertebrate hosts.</title>
        <authorList>
            <person name="Zheng J."/>
            <person name="Gao Q."/>
            <person name="Liu H."/>
            <person name="Peng D."/>
            <person name="Ruan L."/>
            <person name="Sun M."/>
        </authorList>
    </citation>
    <scope>NUCLEOTIDE SEQUENCE [LARGE SCALE GENOMIC DNA]</scope>
    <source>
        <strain evidence="8">BGSC 4AU1</strain>
    </source>
</reference>
<dbReference type="InterPro" id="IPR036852">
    <property type="entry name" value="Peptidase_S8/S53_dom_sf"/>
</dbReference>
<protein>
    <submittedName>
        <fullName evidence="8">Peptidase S8</fullName>
    </submittedName>
</protein>
<dbReference type="InterPro" id="IPR000209">
    <property type="entry name" value="Peptidase_S8/S53_dom"/>
</dbReference>
<evidence type="ECO:0000259" key="7">
    <source>
        <dbReference type="Pfam" id="PF00082"/>
    </source>
</evidence>
<dbReference type="InterPro" id="IPR050131">
    <property type="entry name" value="Peptidase_S8_subtilisin-like"/>
</dbReference>
<comment type="caution">
    <text evidence="8">The sequence shown here is derived from an EMBL/GenBank/DDBJ whole genome shotgun (WGS) entry which is preliminary data.</text>
</comment>
<feature type="active site" description="Charge relay system" evidence="5">
    <location>
        <position position="245"/>
    </location>
</feature>
<name>A0A9X6QWM5_BACUH</name>
<dbReference type="SUPFAM" id="SSF52743">
    <property type="entry name" value="Subtilisin-like"/>
    <property type="match status" value="1"/>
</dbReference>
<dbReference type="Gene3D" id="3.40.50.200">
    <property type="entry name" value="Peptidase S8/S53 domain"/>
    <property type="match status" value="1"/>
</dbReference>
<dbReference type="Pfam" id="PF00082">
    <property type="entry name" value="Peptidase_S8"/>
    <property type="match status" value="1"/>
</dbReference>
<dbReference type="GO" id="GO:0006508">
    <property type="term" value="P:proteolysis"/>
    <property type="evidence" value="ECO:0007669"/>
    <property type="project" value="UniProtKB-KW"/>
</dbReference>
<dbReference type="CDD" id="cd00306">
    <property type="entry name" value="Peptidases_S8_S53"/>
    <property type="match status" value="1"/>
</dbReference>
<evidence type="ECO:0000256" key="1">
    <source>
        <dbReference type="ARBA" id="ARBA00011073"/>
    </source>
</evidence>
<dbReference type="InterPro" id="IPR023827">
    <property type="entry name" value="Peptidase_S8_Asp-AS"/>
</dbReference>
<evidence type="ECO:0000256" key="5">
    <source>
        <dbReference type="PROSITE-ProRule" id="PRU01240"/>
    </source>
</evidence>
<keyword evidence="6" id="KW-0472">Membrane</keyword>
<dbReference type="PANTHER" id="PTHR43806:SF11">
    <property type="entry name" value="CEREVISIN-RELATED"/>
    <property type="match status" value="1"/>
</dbReference>
<keyword evidence="2 5" id="KW-0645">Protease</keyword>
<evidence type="ECO:0000256" key="4">
    <source>
        <dbReference type="ARBA" id="ARBA00022825"/>
    </source>
</evidence>
<evidence type="ECO:0000256" key="2">
    <source>
        <dbReference type="ARBA" id="ARBA00022670"/>
    </source>
</evidence>
<dbReference type="RefSeq" id="WP_088114152.1">
    <property type="nucleotide sequence ID" value="NZ_MOOK01000029.1"/>
</dbReference>
<dbReference type="PROSITE" id="PS51892">
    <property type="entry name" value="SUBTILASE"/>
    <property type="match status" value="1"/>
</dbReference>
<feature type="domain" description="Peptidase S8/S53" evidence="7">
    <location>
        <begin position="51"/>
        <end position="278"/>
    </location>
</feature>